<feature type="domain" description="Helicase ATP-binding" evidence="1">
    <location>
        <begin position="333"/>
        <end position="489"/>
    </location>
</feature>
<dbReference type="SMART" id="SM00490">
    <property type="entry name" value="HELICc"/>
    <property type="match status" value="1"/>
</dbReference>
<dbReference type="PROSITE" id="PS51192">
    <property type="entry name" value="HELICASE_ATP_BIND_1"/>
    <property type="match status" value="1"/>
</dbReference>
<dbReference type="Pfam" id="PF13091">
    <property type="entry name" value="PLDc_2"/>
    <property type="match status" value="1"/>
</dbReference>
<dbReference type="CDD" id="cd18032">
    <property type="entry name" value="DEXHc_RE_I_III_res"/>
    <property type="match status" value="1"/>
</dbReference>
<dbReference type="Pfam" id="PF11907">
    <property type="entry name" value="DUF3427"/>
    <property type="match status" value="1"/>
</dbReference>
<evidence type="ECO:0000259" key="1">
    <source>
        <dbReference type="PROSITE" id="PS51192"/>
    </source>
</evidence>
<dbReference type="AlphaFoldDB" id="A0A564ZKK6"/>
<dbReference type="InterPro" id="IPR014001">
    <property type="entry name" value="Helicase_ATP-bd"/>
</dbReference>
<dbReference type="SMART" id="SM00487">
    <property type="entry name" value="DEXDc"/>
    <property type="match status" value="1"/>
</dbReference>
<dbReference type="InterPro" id="IPR006935">
    <property type="entry name" value="Helicase/UvrB_N"/>
</dbReference>
<dbReference type="GO" id="GO:0005524">
    <property type="term" value="F:ATP binding"/>
    <property type="evidence" value="ECO:0007669"/>
    <property type="project" value="InterPro"/>
</dbReference>
<protein>
    <submittedName>
        <fullName evidence="3">UvrABC system protein B</fullName>
    </submittedName>
</protein>
<dbReference type="InterPro" id="IPR027417">
    <property type="entry name" value="P-loop_NTPase"/>
</dbReference>
<name>A0A564ZKK6_9BACT</name>
<evidence type="ECO:0000259" key="2">
    <source>
        <dbReference type="PROSITE" id="PS51194"/>
    </source>
</evidence>
<dbReference type="InterPro" id="IPR001650">
    <property type="entry name" value="Helicase_C-like"/>
</dbReference>
<dbReference type="Gene3D" id="3.30.870.10">
    <property type="entry name" value="Endonuclease Chain A"/>
    <property type="match status" value="1"/>
</dbReference>
<gene>
    <name evidence="3" type="primary">uvrB</name>
    <name evidence="3" type="ORF">MELA_02220</name>
</gene>
<sequence length="1046" mass="118017">MSRALRPGLYEALVNQALVEAVAIAKREGLECFEEAMDPGDSHETLARYVFEALLRNLRELPNDEKIKRQVALSNQLLSLLASRSNEFETAAAIPLPARVLYAVARTLGGLGGREAGPSVQRPDIPLSQSDLLVNARGEPRVGHALAGEIPSADRIDLLCAFLKWNGLRVLLEPLRSYLAQGRPLRVITTTYIGATERRVLDALVEMGAQVKVTYETQSTRLHAKAWLFYRDTGYSTAYIGSSNLSHSALLDGLEWNVRLSQVANGPVVEKFASTFDSYWEDPTFEPYDSNRDGIRFDQAVRAIQKTDFLDLAPLDVHPYPHQSEILERLQGQRERHHHHRNLVVAATGTGKTVIAALDYKRSTAQKPGAYPRLLFVAHRKEILQQTLRTFRTILRDGGFGELYVDGHRPDEWQHVFGSIQSLSTLEIEGIPRDYFEIVIVDEFHHAAAPTYRRLLTHLAPRELLGLTGTPERADGNNVLEYFDGRIAAELRLWEALDRGLLCPFQYFGVHDDVDLSRVRWKRAGYDPAALDKLYTGDHARVRLIVSAIEKTVANPRAMRALGFCVSVAHAEFMAREFQRSGLPALAVSAETGRGDRDQALRDLKSGNINVLFAVDLFNEGVDVPEIDTVLFLRPTESTTIFLQQLGRGLRHAHGKNCLTVLDFIGQAHQRFRFDLRFRALTGATRAEIGPAIQAGFPHLPPGCSIRLDRVASALVLDNVRSAVGSTLKSLENELRTFGRDLALQEFLREAAIDPEDLYRVRGWTWTELRRRVELPTDPPGPDEAILARGVRRILHMDDPRRLAFFRQCLTEGKPPLAEALAEGERRMLLGLHFCLWGTNQKWANLTLALEQLWQNTAFVKELLELLGVLEDRATSLPVPLEQALGRTHPVPLCIHSQYQLDEVLTAFGLMDLGRPFRIREGVKYDRETKSDLLFVTLEKAEAHYSPTTLYRDYAISPTLFHWESQSTTTEQSETGQRYVHHERTGSHVLLFVRQRIREGDRTQPYTFLGPARYVRHSGERPMAIVWELQRPMPARFFSESKLAAA</sequence>
<evidence type="ECO:0000313" key="3">
    <source>
        <dbReference type="EMBL" id="VUZ85834.1"/>
    </source>
</evidence>
<dbReference type="Pfam" id="PF04851">
    <property type="entry name" value="ResIII"/>
    <property type="match status" value="1"/>
</dbReference>
<evidence type="ECO:0000313" key="4">
    <source>
        <dbReference type="Proteomes" id="UP000334340"/>
    </source>
</evidence>
<dbReference type="Pfam" id="PF00271">
    <property type="entry name" value="Helicase_C"/>
    <property type="match status" value="1"/>
</dbReference>
<keyword evidence="4" id="KW-1185">Reference proteome</keyword>
<dbReference type="CDD" id="cd18799">
    <property type="entry name" value="SF2_C_EcoAI-like"/>
    <property type="match status" value="1"/>
</dbReference>
<dbReference type="GO" id="GO:0003677">
    <property type="term" value="F:DNA binding"/>
    <property type="evidence" value="ECO:0007669"/>
    <property type="project" value="InterPro"/>
</dbReference>
<dbReference type="PANTHER" id="PTHR47962:SF7">
    <property type="entry name" value="MITOCHONDRIAL ATP-DEPENDENT HELICASE IRC3-RELATED"/>
    <property type="match status" value="1"/>
</dbReference>
<dbReference type="InterPro" id="IPR021835">
    <property type="entry name" value="DUF3427"/>
</dbReference>
<accession>A0A564ZKK6</accession>
<feature type="domain" description="Helicase C-terminal" evidence="2">
    <location>
        <begin position="548"/>
        <end position="697"/>
    </location>
</feature>
<proteinExistence type="predicted"/>
<dbReference type="CDD" id="cd09203">
    <property type="entry name" value="PLDc_N_DEXD_b1"/>
    <property type="match status" value="1"/>
</dbReference>
<dbReference type="InterPro" id="IPR052511">
    <property type="entry name" value="ATP-dep_Helicase"/>
</dbReference>
<dbReference type="GO" id="GO:0016887">
    <property type="term" value="F:ATP hydrolysis activity"/>
    <property type="evidence" value="ECO:0007669"/>
    <property type="project" value="TreeGrafter"/>
</dbReference>
<dbReference type="Proteomes" id="UP000334340">
    <property type="component" value="Unassembled WGS sequence"/>
</dbReference>
<dbReference type="PANTHER" id="PTHR47962">
    <property type="entry name" value="ATP-DEPENDENT HELICASE LHR-RELATED-RELATED"/>
    <property type="match status" value="1"/>
</dbReference>
<dbReference type="InterPro" id="IPR025202">
    <property type="entry name" value="PLD-like_dom"/>
</dbReference>
<dbReference type="SUPFAM" id="SSF52540">
    <property type="entry name" value="P-loop containing nucleoside triphosphate hydrolases"/>
    <property type="match status" value="1"/>
</dbReference>
<reference evidence="3 4" key="1">
    <citation type="submission" date="2019-07" db="EMBL/GenBank/DDBJ databases">
        <authorList>
            <person name="Cremers G."/>
        </authorList>
    </citation>
    <scope>NUCLEOTIDE SEQUENCE [LARGE SCALE GENOMIC DNA]</scope>
</reference>
<organism evidence="3 4">
    <name type="scientific">Candidatus Methylomirabilis lanthanidiphila</name>
    <dbReference type="NCBI Taxonomy" id="2211376"/>
    <lineage>
        <taxon>Bacteria</taxon>
        <taxon>Candidatus Methylomirabilota</taxon>
        <taxon>Candidatus Methylomirabilia</taxon>
        <taxon>Candidatus Methylomirabilales</taxon>
        <taxon>Candidatus Methylomirabilaceae</taxon>
        <taxon>Candidatus Methylomirabilis</taxon>
    </lineage>
</organism>
<dbReference type="SUPFAM" id="SSF56024">
    <property type="entry name" value="Phospholipase D/nuclease"/>
    <property type="match status" value="1"/>
</dbReference>
<dbReference type="EMBL" id="CABIKM010000035">
    <property type="protein sequence ID" value="VUZ85834.1"/>
    <property type="molecule type" value="Genomic_DNA"/>
</dbReference>
<dbReference type="Gene3D" id="3.40.50.300">
    <property type="entry name" value="P-loop containing nucleotide triphosphate hydrolases"/>
    <property type="match status" value="2"/>
</dbReference>
<dbReference type="PROSITE" id="PS51194">
    <property type="entry name" value="HELICASE_CTER"/>
    <property type="match status" value="1"/>
</dbReference>